<evidence type="ECO:0000256" key="5">
    <source>
        <dbReference type="ARBA" id="ARBA00022741"/>
    </source>
</evidence>
<evidence type="ECO:0000256" key="2">
    <source>
        <dbReference type="ARBA" id="ARBA00012438"/>
    </source>
</evidence>
<evidence type="ECO:0000256" key="3">
    <source>
        <dbReference type="ARBA" id="ARBA00022553"/>
    </source>
</evidence>
<reference evidence="11" key="1">
    <citation type="submission" date="2021-03" db="EMBL/GenBank/DDBJ databases">
        <title>Taxonomic study of Clostridium polyendosporum from meadow-gley soil under rice.</title>
        <authorList>
            <person name="Kobayashi H."/>
            <person name="Tanizawa Y."/>
            <person name="Yagura M."/>
        </authorList>
    </citation>
    <scope>NUCLEOTIDE SEQUENCE</scope>
    <source>
        <strain evidence="11">JCM 30710</strain>
    </source>
</reference>
<dbReference type="AlphaFoldDB" id="A0A919VLP5"/>
<protein>
    <recommendedName>
        <fullName evidence="2">histidine kinase</fullName>
        <ecNumber evidence="2">2.7.13.3</ecNumber>
    </recommendedName>
</protein>
<dbReference type="InterPro" id="IPR036890">
    <property type="entry name" value="HATPase_C_sf"/>
</dbReference>
<keyword evidence="5" id="KW-0547">Nucleotide-binding</keyword>
<dbReference type="Pfam" id="PF02518">
    <property type="entry name" value="HATPase_c"/>
    <property type="match status" value="1"/>
</dbReference>
<keyword evidence="6" id="KW-0418">Kinase</keyword>
<evidence type="ECO:0000259" key="9">
    <source>
        <dbReference type="PROSITE" id="PS50109"/>
    </source>
</evidence>
<feature type="domain" description="Histidine kinase" evidence="9">
    <location>
        <begin position="327"/>
        <end position="549"/>
    </location>
</feature>
<name>A0A919VLP5_9CLOT</name>
<dbReference type="InterPro" id="IPR003594">
    <property type="entry name" value="HATPase_dom"/>
</dbReference>
<keyword evidence="8" id="KW-0902">Two-component regulatory system</keyword>
<dbReference type="EMBL" id="BOPZ01000010">
    <property type="protein sequence ID" value="GIM28803.1"/>
    <property type="molecule type" value="Genomic_DNA"/>
</dbReference>
<dbReference type="SUPFAM" id="SSF47384">
    <property type="entry name" value="Homodimeric domain of signal transducing histidine kinase"/>
    <property type="match status" value="1"/>
</dbReference>
<evidence type="ECO:0000256" key="1">
    <source>
        <dbReference type="ARBA" id="ARBA00000085"/>
    </source>
</evidence>
<dbReference type="Gene3D" id="1.10.287.130">
    <property type="match status" value="1"/>
</dbReference>
<dbReference type="GO" id="GO:0000155">
    <property type="term" value="F:phosphorelay sensor kinase activity"/>
    <property type="evidence" value="ECO:0007669"/>
    <property type="project" value="InterPro"/>
</dbReference>
<dbReference type="InterPro" id="IPR036097">
    <property type="entry name" value="HisK_dim/P_sf"/>
</dbReference>
<dbReference type="InterPro" id="IPR005467">
    <property type="entry name" value="His_kinase_dom"/>
</dbReference>
<dbReference type="Pfam" id="PF08448">
    <property type="entry name" value="PAS_4"/>
    <property type="match status" value="1"/>
</dbReference>
<dbReference type="CDD" id="cd00130">
    <property type="entry name" value="PAS"/>
    <property type="match status" value="1"/>
</dbReference>
<dbReference type="NCBIfam" id="TIGR00229">
    <property type="entry name" value="sensory_box"/>
    <property type="match status" value="1"/>
</dbReference>
<dbReference type="SUPFAM" id="SSF55785">
    <property type="entry name" value="PYP-like sensor domain (PAS domain)"/>
    <property type="match status" value="1"/>
</dbReference>
<evidence type="ECO:0000259" key="10">
    <source>
        <dbReference type="PROSITE" id="PS50112"/>
    </source>
</evidence>
<keyword evidence="12" id="KW-1185">Reference proteome</keyword>
<dbReference type="InterPro" id="IPR035965">
    <property type="entry name" value="PAS-like_dom_sf"/>
</dbReference>
<proteinExistence type="predicted"/>
<comment type="catalytic activity">
    <reaction evidence="1">
        <text>ATP + protein L-histidine = ADP + protein N-phospho-L-histidine.</text>
        <dbReference type="EC" id="2.7.13.3"/>
    </reaction>
</comment>
<dbReference type="FunFam" id="3.30.565.10:FF:000037">
    <property type="entry name" value="Hybrid sensor histidine kinase/response regulator"/>
    <property type="match status" value="1"/>
</dbReference>
<dbReference type="PROSITE" id="PS50112">
    <property type="entry name" value="PAS"/>
    <property type="match status" value="1"/>
</dbReference>
<evidence type="ECO:0000256" key="4">
    <source>
        <dbReference type="ARBA" id="ARBA00022679"/>
    </source>
</evidence>
<keyword evidence="7" id="KW-0067">ATP-binding</keyword>
<dbReference type="SUPFAM" id="SSF55874">
    <property type="entry name" value="ATPase domain of HSP90 chaperone/DNA topoisomerase II/histidine kinase"/>
    <property type="match status" value="1"/>
</dbReference>
<dbReference type="SMART" id="SM00388">
    <property type="entry name" value="HisKA"/>
    <property type="match status" value="1"/>
</dbReference>
<dbReference type="InterPro" id="IPR018771">
    <property type="entry name" value="PocR_dom"/>
</dbReference>
<evidence type="ECO:0000256" key="8">
    <source>
        <dbReference type="ARBA" id="ARBA00023012"/>
    </source>
</evidence>
<dbReference type="GO" id="GO:0005524">
    <property type="term" value="F:ATP binding"/>
    <property type="evidence" value="ECO:0007669"/>
    <property type="project" value="UniProtKB-KW"/>
</dbReference>
<dbReference type="InterPro" id="IPR013656">
    <property type="entry name" value="PAS_4"/>
</dbReference>
<dbReference type="InterPro" id="IPR000014">
    <property type="entry name" value="PAS"/>
</dbReference>
<dbReference type="RefSeq" id="WP_212903528.1">
    <property type="nucleotide sequence ID" value="NZ_BOPZ01000010.1"/>
</dbReference>
<dbReference type="Gene3D" id="3.30.450.20">
    <property type="entry name" value="PAS domain"/>
    <property type="match status" value="1"/>
</dbReference>
<evidence type="ECO:0000313" key="12">
    <source>
        <dbReference type="Proteomes" id="UP000679179"/>
    </source>
</evidence>
<dbReference type="PANTHER" id="PTHR43711:SF26">
    <property type="entry name" value="SENSOR HISTIDINE KINASE RCSC"/>
    <property type="match status" value="1"/>
</dbReference>
<evidence type="ECO:0000313" key="11">
    <source>
        <dbReference type="EMBL" id="GIM28803.1"/>
    </source>
</evidence>
<evidence type="ECO:0000256" key="7">
    <source>
        <dbReference type="ARBA" id="ARBA00022840"/>
    </source>
</evidence>
<dbReference type="InterPro" id="IPR050736">
    <property type="entry name" value="Sensor_HK_Regulatory"/>
</dbReference>
<comment type="caution">
    <text evidence="11">The sequence shown here is derived from an EMBL/GenBank/DDBJ whole genome shotgun (WGS) entry which is preliminary data.</text>
</comment>
<dbReference type="CDD" id="cd16922">
    <property type="entry name" value="HATPase_EvgS-ArcB-TorS-like"/>
    <property type="match status" value="1"/>
</dbReference>
<evidence type="ECO:0000256" key="6">
    <source>
        <dbReference type="ARBA" id="ARBA00022777"/>
    </source>
</evidence>
<dbReference type="Gene3D" id="3.30.565.10">
    <property type="entry name" value="Histidine kinase-like ATPase, C-terminal domain"/>
    <property type="match status" value="1"/>
</dbReference>
<dbReference type="PRINTS" id="PR00344">
    <property type="entry name" value="BCTRLSENSOR"/>
</dbReference>
<dbReference type="Pfam" id="PF00512">
    <property type="entry name" value="HisKA"/>
    <property type="match status" value="1"/>
</dbReference>
<dbReference type="CDD" id="cd00082">
    <property type="entry name" value="HisKA"/>
    <property type="match status" value="1"/>
</dbReference>
<organism evidence="11 12">
    <name type="scientific">Clostridium polyendosporum</name>
    <dbReference type="NCBI Taxonomy" id="69208"/>
    <lineage>
        <taxon>Bacteria</taxon>
        <taxon>Bacillati</taxon>
        <taxon>Bacillota</taxon>
        <taxon>Clostridia</taxon>
        <taxon>Eubacteriales</taxon>
        <taxon>Clostridiaceae</taxon>
        <taxon>Clostridium</taxon>
    </lineage>
</organism>
<dbReference type="EC" id="2.7.13.3" evidence="2"/>
<dbReference type="PROSITE" id="PS50109">
    <property type="entry name" value="HIS_KIN"/>
    <property type="match status" value="1"/>
</dbReference>
<dbReference type="Pfam" id="PF10114">
    <property type="entry name" value="PocR"/>
    <property type="match status" value="1"/>
</dbReference>
<dbReference type="Proteomes" id="UP000679179">
    <property type="component" value="Unassembled WGS sequence"/>
</dbReference>
<gene>
    <name evidence="11" type="ORF">CPJCM30710_14690</name>
</gene>
<keyword evidence="4" id="KW-0808">Transferase</keyword>
<accession>A0A919VLP5</accession>
<dbReference type="InterPro" id="IPR004358">
    <property type="entry name" value="Sig_transdc_His_kin-like_C"/>
</dbReference>
<dbReference type="InterPro" id="IPR003661">
    <property type="entry name" value="HisK_dim/P_dom"/>
</dbReference>
<sequence length="580" mass="66241">MAKWVLGELVNVSALQAMADHLYAISAVPIGIIDSNDNVLVNVGWQDICSKFHRNHPVASERCRISDEYIKKYLHEGHYVEYKCLNNLRDVALPIIVSGEHIATLFVGQFFYEDEVLDIEYFRKQATELGFDEEEYLSALSRIPVFSREKINHIMEYYKGLVTTLVESSMARIKQIEADEKLRKNEVRMRNLLQSMRDTVFVIDEEGTFVECYQSSDMILYATPEVFLGQKYEKILPPEVSILFTNVITRLKEGEVVEPFDYSLKIGDEILWYSAQVSKVKEEGKKTGEIIVVVRDITDKKKYEKELLKAKSEAEAVNNMKNTFIANMSHELRTPINVILSAIQLFELNLKNSLDINSYNSSKHIKAMKQNCHRLLRIINNQIDVTKIEAGFMNLNPRDMNVVSIVEDITLSVAEYAKAKGLYVQFDTEIEEKVMALDPDKLERIILNLLSNAIKFTDKNGNIFVNIYDKETSILISIKDTGIGIPSDKVNKILERFIQVENTLIKSHEGSGIGLSIVKSFVEMHGGTITVLSELGVGSEFLIELPVTTVHKQCNEHCIIPRSTQDYVEMLNIEFSDIYY</sequence>
<dbReference type="PANTHER" id="PTHR43711">
    <property type="entry name" value="TWO-COMPONENT HISTIDINE KINASE"/>
    <property type="match status" value="1"/>
</dbReference>
<keyword evidence="3" id="KW-0597">Phosphoprotein</keyword>
<feature type="domain" description="PAS" evidence="10">
    <location>
        <begin position="185"/>
        <end position="255"/>
    </location>
</feature>
<dbReference type="SMART" id="SM00387">
    <property type="entry name" value="HATPase_c"/>
    <property type="match status" value="1"/>
</dbReference>